<dbReference type="Ensembl" id="ENSSRHT00000025954.1">
    <property type="protein sequence ID" value="ENSSRHP00000025196.1"/>
    <property type="gene ID" value="ENSSRHG00000012651.1"/>
</dbReference>
<keyword evidence="15" id="KW-1185">Reference proteome</keyword>
<dbReference type="Gene3D" id="2.60.40.10">
    <property type="entry name" value="Immunoglobulins"/>
    <property type="match status" value="1"/>
</dbReference>
<comment type="subcellular location">
    <subcellularLocation>
        <location evidence="1">Membrane</location>
        <topology evidence="1">Single-pass type I membrane protein</topology>
    </subcellularLocation>
</comment>
<dbReference type="GO" id="GO:0002250">
    <property type="term" value="P:adaptive immune response"/>
    <property type="evidence" value="ECO:0007669"/>
    <property type="project" value="UniProtKB-KW"/>
</dbReference>
<dbReference type="Pfam" id="PF00993">
    <property type="entry name" value="MHC_II_alpha"/>
    <property type="match status" value="1"/>
</dbReference>
<evidence type="ECO:0000256" key="8">
    <source>
        <dbReference type="ARBA" id="ARBA00023136"/>
    </source>
</evidence>
<dbReference type="InterPro" id="IPR011162">
    <property type="entry name" value="MHC_I/II-like_Ag-recog"/>
</dbReference>
<keyword evidence="7" id="KW-1064">Adaptive immunity</keyword>
<evidence type="ECO:0000256" key="11">
    <source>
        <dbReference type="ARBA" id="ARBA00023182"/>
    </source>
</evidence>
<evidence type="ECO:0000256" key="9">
    <source>
        <dbReference type="ARBA" id="ARBA00023157"/>
    </source>
</evidence>
<keyword evidence="6" id="KW-1133">Transmembrane helix</keyword>
<dbReference type="PROSITE" id="PS00290">
    <property type="entry name" value="IG_MHC"/>
    <property type="match status" value="1"/>
</dbReference>
<dbReference type="PANTHER" id="PTHR19944:SF86">
    <property type="entry name" value="HLA CLASS II HISTOCOMPATIBILITY ANTIGEN, DR ALPHA CHAIN"/>
    <property type="match status" value="1"/>
</dbReference>
<keyword evidence="11" id="KW-0491">MHC II</keyword>
<organism evidence="14 15">
    <name type="scientific">Sinocyclocheilus rhinocerous</name>
    <dbReference type="NCBI Taxonomy" id="307959"/>
    <lineage>
        <taxon>Eukaryota</taxon>
        <taxon>Metazoa</taxon>
        <taxon>Chordata</taxon>
        <taxon>Craniata</taxon>
        <taxon>Vertebrata</taxon>
        <taxon>Euteleostomi</taxon>
        <taxon>Actinopterygii</taxon>
        <taxon>Neopterygii</taxon>
        <taxon>Teleostei</taxon>
        <taxon>Ostariophysi</taxon>
        <taxon>Cypriniformes</taxon>
        <taxon>Cyprinidae</taxon>
        <taxon>Cyprininae</taxon>
        <taxon>Sinocyclocheilus</taxon>
    </lineage>
</organism>
<keyword evidence="9" id="KW-1015">Disulfide bond</keyword>
<dbReference type="PANTHER" id="PTHR19944">
    <property type="entry name" value="MHC CLASS II-RELATED"/>
    <property type="match status" value="1"/>
</dbReference>
<dbReference type="InterPro" id="IPR050160">
    <property type="entry name" value="MHC/Immunoglobulin"/>
</dbReference>
<dbReference type="Proteomes" id="UP000472270">
    <property type="component" value="Unassembled WGS sequence"/>
</dbReference>
<protein>
    <recommendedName>
        <fullName evidence="13">Ig-like domain-containing protein</fullName>
    </recommendedName>
</protein>
<sequence>MFFLAITAVLSTESKSKFISEYKTCIKRDTVFYNPISGHHLVGCSDTEREDMYGLDGEEIYYYNFNKNKAVVAIPEFADSVSFRFPTDFEPCVYNLKCKSVSIYFPVFTDPPQTSIYPRDDVVVSVENTLICHVTGFFPPPVRVSWSKNNVNVTENITLSQYRPSSDGTYNLFSMLKIIPLEGETYSCTVNHKALQQPQTKIWDVEAVLPGIGPSAFCGVGLTLGLFGVVTGAYFCIKAHTNCSQLSLMSDCTTVKTC</sequence>
<evidence type="ECO:0000256" key="10">
    <source>
        <dbReference type="ARBA" id="ARBA00023180"/>
    </source>
</evidence>
<dbReference type="InterPro" id="IPR036179">
    <property type="entry name" value="Ig-like_dom_sf"/>
</dbReference>
<dbReference type="SUPFAM" id="SSF48726">
    <property type="entry name" value="Immunoglobulin"/>
    <property type="match status" value="1"/>
</dbReference>
<dbReference type="InterPro" id="IPR007110">
    <property type="entry name" value="Ig-like_dom"/>
</dbReference>
<reference evidence="14" key="2">
    <citation type="submission" date="2025-09" db="UniProtKB">
        <authorList>
            <consortium name="Ensembl"/>
        </authorList>
    </citation>
    <scope>IDENTIFICATION</scope>
</reference>
<evidence type="ECO:0000313" key="15">
    <source>
        <dbReference type="Proteomes" id="UP000472270"/>
    </source>
</evidence>
<dbReference type="Gene3D" id="3.10.320.10">
    <property type="entry name" value="Class II Histocompatibility Antigen, M Beta Chain, Chain B, domain 1"/>
    <property type="match status" value="1"/>
</dbReference>
<evidence type="ECO:0000256" key="4">
    <source>
        <dbReference type="ARBA" id="ARBA00022729"/>
    </source>
</evidence>
<evidence type="ECO:0000256" key="7">
    <source>
        <dbReference type="ARBA" id="ARBA00023130"/>
    </source>
</evidence>
<keyword evidence="12" id="KW-0393">Immunoglobulin domain</keyword>
<dbReference type="InterPro" id="IPR013783">
    <property type="entry name" value="Ig-like_fold"/>
</dbReference>
<name>A0A673HGW3_9TELE</name>
<dbReference type="Pfam" id="PF07654">
    <property type="entry name" value="C1-set"/>
    <property type="match status" value="1"/>
</dbReference>
<dbReference type="GO" id="GO:0002504">
    <property type="term" value="P:antigen processing and presentation of peptide or polysaccharide antigen via MHC class II"/>
    <property type="evidence" value="ECO:0007669"/>
    <property type="project" value="UniProtKB-KW"/>
</dbReference>
<dbReference type="AlphaFoldDB" id="A0A673HGW3"/>
<comment type="similarity">
    <text evidence="2">Belongs to the MHC class II family.</text>
</comment>
<keyword evidence="4" id="KW-0732">Signal</keyword>
<evidence type="ECO:0000256" key="12">
    <source>
        <dbReference type="ARBA" id="ARBA00023319"/>
    </source>
</evidence>
<dbReference type="InterPro" id="IPR003597">
    <property type="entry name" value="Ig_C1-set"/>
</dbReference>
<keyword evidence="8" id="KW-0472">Membrane</keyword>
<dbReference type="PROSITE" id="PS50835">
    <property type="entry name" value="IG_LIKE"/>
    <property type="match status" value="1"/>
</dbReference>
<keyword evidence="3" id="KW-0812">Transmembrane</keyword>
<evidence type="ECO:0000256" key="2">
    <source>
        <dbReference type="ARBA" id="ARBA00007394"/>
    </source>
</evidence>
<feature type="domain" description="Ig-like" evidence="13">
    <location>
        <begin position="106"/>
        <end position="192"/>
    </location>
</feature>
<dbReference type="GO" id="GO:0042613">
    <property type="term" value="C:MHC class II protein complex"/>
    <property type="evidence" value="ECO:0007669"/>
    <property type="project" value="UniProtKB-KW"/>
</dbReference>
<evidence type="ECO:0000256" key="5">
    <source>
        <dbReference type="ARBA" id="ARBA00022859"/>
    </source>
</evidence>
<keyword evidence="5" id="KW-0391">Immunity</keyword>
<evidence type="ECO:0000259" key="13">
    <source>
        <dbReference type="PROSITE" id="PS50835"/>
    </source>
</evidence>
<dbReference type="InterPro" id="IPR001003">
    <property type="entry name" value="MHC_II_a_N"/>
</dbReference>
<evidence type="ECO:0000256" key="6">
    <source>
        <dbReference type="ARBA" id="ARBA00022989"/>
    </source>
</evidence>
<evidence type="ECO:0000256" key="3">
    <source>
        <dbReference type="ARBA" id="ARBA00022692"/>
    </source>
</evidence>
<proteinExistence type="inferred from homology"/>
<evidence type="ECO:0000313" key="14">
    <source>
        <dbReference type="Ensembl" id="ENSSRHP00000025196.1"/>
    </source>
</evidence>
<evidence type="ECO:0000256" key="1">
    <source>
        <dbReference type="ARBA" id="ARBA00004479"/>
    </source>
</evidence>
<dbReference type="InterPro" id="IPR003006">
    <property type="entry name" value="Ig/MHC_CS"/>
</dbReference>
<dbReference type="InterPro" id="IPR014745">
    <property type="entry name" value="MHC_II_a/b_N"/>
</dbReference>
<keyword evidence="10" id="KW-0325">Glycoprotein</keyword>
<reference evidence="14" key="1">
    <citation type="submission" date="2025-08" db="UniProtKB">
        <authorList>
            <consortium name="Ensembl"/>
        </authorList>
    </citation>
    <scope>IDENTIFICATION</scope>
</reference>
<dbReference type="SMART" id="SM00920">
    <property type="entry name" value="MHC_II_alpha"/>
    <property type="match status" value="1"/>
</dbReference>
<dbReference type="SMART" id="SM00407">
    <property type="entry name" value="IGc1"/>
    <property type="match status" value="1"/>
</dbReference>
<accession>A0A673HGW3</accession>
<dbReference type="SUPFAM" id="SSF54452">
    <property type="entry name" value="MHC antigen-recognition domain"/>
    <property type="match status" value="1"/>
</dbReference>